<reference evidence="3" key="1">
    <citation type="submission" date="2018-05" db="EMBL/GenBank/DDBJ databases">
        <title>Leptospira yasudae sp. nov. and Leptospira stimsonii sp. nov., two pathogenic species of the genus Leptospira isolated from environmental sources.</title>
        <authorList>
            <person name="Casanovas-Massana A."/>
            <person name="Hamond C."/>
            <person name="Santos L.A."/>
            <person name="Hacker K.P."/>
            <person name="Balassiano I."/>
            <person name="Medeiros M.A."/>
            <person name="Reis M.G."/>
            <person name="Ko A.I."/>
            <person name="Wunder E.A."/>
        </authorList>
    </citation>
    <scope>NUCLEOTIDE SEQUENCE [LARGE SCALE GENOMIC DNA]</scope>
    <source>
        <strain evidence="3">Yale</strain>
    </source>
</reference>
<dbReference type="Proteomes" id="UP000265798">
    <property type="component" value="Unassembled WGS sequence"/>
</dbReference>
<name>A0A396YRL5_9LEPT</name>
<feature type="region of interest" description="Disordered" evidence="1">
    <location>
        <begin position="1"/>
        <end position="30"/>
    </location>
</feature>
<gene>
    <name evidence="2" type="ORF">DLM75_19795</name>
</gene>
<feature type="region of interest" description="Disordered" evidence="1">
    <location>
        <begin position="65"/>
        <end position="84"/>
    </location>
</feature>
<dbReference type="AlphaFoldDB" id="A0A396YRL5"/>
<dbReference type="EMBL" id="QHCT01000007">
    <property type="protein sequence ID" value="RHX85771.1"/>
    <property type="molecule type" value="Genomic_DNA"/>
</dbReference>
<sequence>MQDRALSYGQVRSLDPASIPTAEKHRSRNVKGEKVGTHTFKIEIPALVSFETCFTDKMVRELLKKQNHRTNQKTSDPLKRKSRNSHVLKKCAFQNYKELNLGLQKFS</sequence>
<accession>A0A396YRL5</accession>
<evidence type="ECO:0000313" key="2">
    <source>
        <dbReference type="EMBL" id="RHX85771.1"/>
    </source>
</evidence>
<comment type="caution">
    <text evidence="2">The sequence shown here is derived from an EMBL/GenBank/DDBJ whole genome shotgun (WGS) entry which is preliminary data.</text>
</comment>
<protein>
    <submittedName>
        <fullName evidence="2">Uncharacterized protein</fullName>
    </submittedName>
</protein>
<evidence type="ECO:0000256" key="1">
    <source>
        <dbReference type="SAM" id="MobiDB-lite"/>
    </source>
</evidence>
<organism evidence="2 3">
    <name type="scientific">Leptospira stimsonii</name>
    <dbReference type="NCBI Taxonomy" id="2202203"/>
    <lineage>
        <taxon>Bacteria</taxon>
        <taxon>Pseudomonadati</taxon>
        <taxon>Spirochaetota</taxon>
        <taxon>Spirochaetia</taxon>
        <taxon>Leptospirales</taxon>
        <taxon>Leptospiraceae</taxon>
        <taxon>Leptospira</taxon>
    </lineage>
</organism>
<evidence type="ECO:0000313" key="3">
    <source>
        <dbReference type="Proteomes" id="UP000265798"/>
    </source>
</evidence>
<proteinExistence type="predicted"/>